<feature type="domain" description="PAC" evidence="6">
    <location>
        <begin position="253"/>
        <end position="305"/>
    </location>
</feature>
<dbReference type="CDD" id="cd00082">
    <property type="entry name" value="HisKA"/>
    <property type="match status" value="1"/>
</dbReference>
<protein>
    <recommendedName>
        <fullName evidence="2">histidine kinase</fullName>
        <ecNumber evidence="2">2.7.13.3</ecNumber>
    </recommendedName>
</protein>
<dbReference type="AlphaFoldDB" id="A0A1L3GNG5"/>
<dbReference type="Pfam" id="PF10114">
    <property type="entry name" value="PocR"/>
    <property type="match status" value="1"/>
</dbReference>
<gene>
    <name evidence="7" type="ORF">A7E78_06105</name>
</gene>
<dbReference type="Gene3D" id="3.30.565.10">
    <property type="entry name" value="Histidine kinase-like ATPase, C-terminal domain"/>
    <property type="match status" value="1"/>
</dbReference>
<dbReference type="GO" id="GO:0000155">
    <property type="term" value="F:phosphorelay sensor kinase activity"/>
    <property type="evidence" value="ECO:0007669"/>
    <property type="project" value="InterPro"/>
</dbReference>
<dbReference type="Pfam" id="PF02518">
    <property type="entry name" value="HATPase_c"/>
    <property type="match status" value="1"/>
</dbReference>
<dbReference type="PROSITE" id="PS50109">
    <property type="entry name" value="HIS_KIN"/>
    <property type="match status" value="1"/>
</dbReference>
<accession>A0A1L3GNG5</accession>
<feature type="domain" description="Histidine kinase" evidence="4">
    <location>
        <begin position="309"/>
        <end position="544"/>
    </location>
</feature>
<comment type="catalytic activity">
    <reaction evidence="1">
        <text>ATP + protein L-histidine = ADP + protein N-phospho-L-histidine.</text>
        <dbReference type="EC" id="2.7.13.3"/>
    </reaction>
</comment>
<dbReference type="PROSITE" id="PS50113">
    <property type="entry name" value="PAC"/>
    <property type="match status" value="1"/>
</dbReference>
<dbReference type="SMART" id="SM00388">
    <property type="entry name" value="HisKA"/>
    <property type="match status" value="1"/>
</dbReference>
<dbReference type="SUPFAM" id="SSF55785">
    <property type="entry name" value="PYP-like sensor domain (PAS domain)"/>
    <property type="match status" value="1"/>
</dbReference>
<proteinExistence type="predicted"/>
<dbReference type="SUPFAM" id="SSF55874">
    <property type="entry name" value="ATPase domain of HSP90 chaperone/DNA topoisomerase II/histidine kinase"/>
    <property type="match status" value="1"/>
</dbReference>
<dbReference type="PRINTS" id="PR00344">
    <property type="entry name" value="BCTRLSENSOR"/>
</dbReference>
<dbReference type="Gene3D" id="3.30.450.20">
    <property type="entry name" value="PAS domain"/>
    <property type="match status" value="1"/>
</dbReference>
<dbReference type="InterPro" id="IPR018771">
    <property type="entry name" value="PocR_dom"/>
</dbReference>
<dbReference type="PROSITE" id="PS50112">
    <property type="entry name" value="PAS"/>
    <property type="match status" value="1"/>
</dbReference>
<dbReference type="InterPro" id="IPR003661">
    <property type="entry name" value="HisK_dim/P_dom"/>
</dbReference>
<dbReference type="InterPro" id="IPR005467">
    <property type="entry name" value="His_kinase_dom"/>
</dbReference>
<dbReference type="InterPro" id="IPR003594">
    <property type="entry name" value="HATPase_dom"/>
</dbReference>
<dbReference type="InterPro" id="IPR013656">
    <property type="entry name" value="PAS_4"/>
</dbReference>
<dbReference type="RefSeq" id="WP_072283418.1">
    <property type="nucleotide sequence ID" value="NZ_CP015519.1"/>
</dbReference>
<dbReference type="SUPFAM" id="SSF47384">
    <property type="entry name" value="Homodimeric domain of signal transducing histidine kinase"/>
    <property type="match status" value="1"/>
</dbReference>
<reference evidence="7 8" key="1">
    <citation type="journal article" date="2017" name="Genome Announc.">
        <title>Complete Genome Sequences of Two Acetylene-Fermenting Pelobacter acetylenicus Strains.</title>
        <authorList>
            <person name="Sutton J.M."/>
            <person name="Baesman S.M."/>
            <person name="Fierst J.L."/>
            <person name="Poret-Peterson A.T."/>
            <person name="Oremland R.S."/>
            <person name="Dunlap D.S."/>
            <person name="Akob D.M."/>
        </authorList>
    </citation>
    <scope>NUCLEOTIDE SEQUENCE [LARGE SCALE GENOMIC DNA]</scope>
    <source>
        <strain evidence="7 8">SFB93</strain>
    </source>
</reference>
<sequence length="551" mass="61754">MINLLELIDQSTLDKIMTAYTKATGLGGGIYDPKGNILAGPYNFSDFCLNFCRGSSKGRKKCMASARFGAHEAMRPDANAIYACLNAGLVECAAPIIVEGQLIAVIICGQVRTEDYEIDRDLAVHHAMDIGIRDISGYLEALYRIPRIGYGQLKDYATLLKIIAHTTGTLATNNRRLKNLSRKRLFQLYNSVSDYIIATDVDGNIEMQNKALLTALGQPDADLTGKSLPSLFLDDSSIVQELDKLRRDREVHDRLSVGLLLSDKKLAQVDASLSRIENEQGELQGYVAVMRDMSEEKNMEKMKNDLFGMLTHDMINPILAVKSAIKLLLDGQVGDLTSDQQDILQMAASTNHDLLGMVSDFLDVYRQSYGMLTLRRSRFDIHLALQEVINQSYYFCQDRKLNIVYRSDVQEEQIFFGDRLRLMRVFANLLDNAIKFSPEEGSIIIETKQLMATDERAVVFPPLQEGVSYIEMSFHNCGDRPPREELDLLFDRFFTSSHKKPGEKKGLGLGLHFCKLVVENHGGHILAETTEDGLRISLALPVTDENSQRGH</sequence>
<dbReference type="EC" id="2.7.13.3" evidence="2"/>
<evidence type="ECO:0000256" key="3">
    <source>
        <dbReference type="ARBA" id="ARBA00022553"/>
    </source>
</evidence>
<dbReference type="Proteomes" id="UP000182517">
    <property type="component" value="Chromosome"/>
</dbReference>
<dbReference type="NCBIfam" id="TIGR00229">
    <property type="entry name" value="sensory_box"/>
    <property type="match status" value="1"/>
</dbReference>
<dbReference type="Pfam" id="PF00512">
    <property type="entry name" value="HisKA"/>
    <property type="match status" value="1"/>
</dbReference>
<dbReference type="Pfam" id="PF08448">
    <property type="entry name" value="PAS_4"/>
    <property type="match status" value="1"/>
</dbReference>
<evidence type="ECO:0000259" key="6">
    <source>
        <dbReference type="PROSITE" id="PS50113"/>
    </source>
</evidence>
<evidence type="ECO:0000256" key="2">
    <source>
        <dbReference type="ARBA" id="ARBA00012438"/>
    </source>
</evidence>
<dbReference type="PANTHER" id="PTHR43547">
    <property type="entry name" value="TWO-COMPONENT HISTIDINE KINASE"/>
    <property type="match status" value="1"/>
</dbReference>
<dbReference type="PANTHER" id="PTHR43547:SF2">
    <property type="entry name" value="HYBRID SIGNAL TRANSDUCTION HISTIDINE KINASE C"/>
    <property type="match status" value="1"/>
</dbReference>
<feature type="domain" description="PAS" evidence="5">
    <location>
        <begin position="181"/>
        <end position="228"/>
    </location>
</feature>
<dbReference type="KEGG" id="pef:A7E78_06105"/>
<dbReference type="CDD" id="cd00075">
    <property type="entry name" value="HATPase"/>
    <property type="match status" value="1"/>
</dbReference>
<evidence type="ECO:0000256" key="1">
    <source>
        <dbReference type="ARBA" id="ARBA00000085"/>
    </source>
</evidence>
<dbReference type="InterPro" id="IPR036890">
    <property type="entry name" value="HATPase_C_sf"/>
</dbReference>
<keyword evidence="3" id="KW-0597">Phosphoprotein</keyword>
<dbReference type="InterPro" id="IPR000014">
    <property type="entry name" value="PAS"/>
</dbReference>
<name>A0A1L3GNG5_9BACT</name>
<dbReference type="OrthoDB" id="9806130at2"/>
<dbReference type="CDD" id="cd00130">
    <property type="entry name" value="PAS"/>
    <property type="match status" value="1"/>
</dbReference>
<dbReference type="InterPro" id="IPR004358">
    <property type="entry name" value="Sig_transdc_His_kin-like_C"/>
</dbReference>
<evidence type="ECO:0000313" key="7">
    <source>
        <dbReference type="EMBL" id="APG27451.1"/>
    </source>
</evidence>
<dbReference type="InterPro" id="IPR036097">
    <property type="entry name" value="HisK_dim/P_sf"/>
</dbReference>
<dbReference type="InterPro" id="IPR000700">
    <property type="entry name" value="PAS-assoc_C"/>
</dbReference>
<organism evidence="7 8">
    <name type="scientific">Syntrophotalea acetylenivorans</name>
    <dbReference type="NCBI Taxonomy" id="1842532"/>
    <lineage>
        <taxon>Bacteria</taxon>
        <taxon>Pseudomonadati</taxon>
        <taxon>Thermodesulfobacteriota</taxon>
        <taxon>Desulfuromonadia</taxon>
        <taxon>Desulfuromonadales</taxon>
        <taxon>Syntrophotaleaceae</taxon>
        <taxon>Syntrophotalea</taxon>
    </lineage>
</organism>
<evidence type="ECO:0000313" key="8">
    <source>
        <dbReference type="Proteomes" id="UP000182517"/>
    </source>
</evidence>
<dbReference type="EMBL" id="CP015519">
    <property type="protein sequence ID" value="APG27451.1"/>
    <property type="molecule type" value="Genomic_DNA"/>
</dbReference>
<dbReference type="SMART" id="SM00387">
    <property type="entry name" value="HATPase_c"/>
    <property type="match status" value="1"/>
</dbReference>
<evidence type="ECO:0000259" key="4">
    <source>
        <dbReference type="PROSITE" id="PS50109"/>
    </source>
</evidence>
<evidence type="ECO:0000259" key="5">
    <source>
        <dbReference type="PROSITE" id="PS50112"/>
    </source>
</evidence>
<dbReference type="Gene3D" id="1.10.287.130">
    <property type="match status" value="1"/>
</dbReference>
<dbReference type="InterPro" id="IPR035965">
    <property type="entry name" value="PAS-like_dom_sf"/>
</dbReference>
<dbReference type="STRING" id="1842532.A7E78_06105"/>
<keyword evidence="8" id="KW-1185">Reference proteome</keyword>